<accession>A0A149QYB1</accession>
<name>A0A149QYB1_9PROT</name>
<organism evidence="1 2">
    <name type="scientific">Gluconobacter potus</name>
    <dbReference type="NCBI Taxonomy" id="2724927"/>
    <lineage>
        <taxon>Bacteria</taxon>
        <taxon>Pseudomonadati</taxon>
        <taxon>Pseudomonadota</taxon>
        <taxon>Alphaproteobacteria</taxon>
        <taxon>Acetobacterales</taxon>
        <taxon>Acetobacteraceae</taxon>
        <taxon>Gluconobacter</taxon>
    </lineage>
</organism>
<proteinExistence type="predicted"/>
<reference evidence="1 2" key="1">
    <citation type="submission" date="2015-06" db="EMBL/GenBank/DDBJ databases">
        <title>Improved classification and identification of acetic acid bacteria using matrix-assisted laser desorption/ionization time-of-flight mass spectrometry; Gluconobacter nephelii and Gluconobacter uchimurae are later heterotypic synonyms of Gluconobacter japonicus and Gluconobacter oxydans, respectively.</title>
        <authorList>
            <person name="Li L."/>
            <person name="Cleenwerck I."/>
            <person name="De Vuyst L."/>
            <person name="Vandamme P."/>
        </authorList>
    </citation>
    <scope>NUCLEOTIDE SEQUENCE [LARGE SCALE GENOMIC DNA]</scope>
    <source>
        <strain evidence="1 2">LMG 1764</strain>
    </source>
</reference>
<dbReference type="PATRIC" id="fig|442.7.peg.2006"/>
<sequence>MKQEFMTMTRVYLVDILTQATSNGAILTENVFIASSREGALRYLMKDNLCDGQQPWSLQVYGVDVDDTKSRVHDMMNFGADLKRYACVNDALNAGSGQSHPVPLAAADAEERSRQARRALDEYEAEGHFAGLDVLSVHDFTPDGTDGLRALLSVCPVGSDEPAHDVVFRVSFFSACPEVSGVSCCVDGAEPNVSPSEAAPASARPSLSYEQLQKALAVLEGHDFDDHEFQASSGFQYIVGENTMTAPVFLLPKGADGDSLRADFTVRFAPGSSDITDAECVLDGVPVGCSALPARPVVTTLRPWI</sequence>
<comment type="caution">
    <text evidence="1">The sequence shown here is derived from an EMBL/GenBank/DDBJ whole genome shotgun (WGS) entry which is preliminary data.</text>
</comment>
<dbReference type="AlphaFoldDB" id="A0A149QYB1"/>
<dbReference type="EMBL" id="LHZB01000099">
    <property type="protein sequence ID" value="KXV02306.1"/>
    <property type="molecule type" value="Genomic_DNA"/>
</dbReference>
<evidence type="ECO:0000313" key="1">
    <source>
        <dbReference type="EMBL" id="KXV02306.1"/>
    </source>
</evidence>
<dbReference type="Proteomes" id="UP000075573">
    <property type="component" value="Unassembled WGS sequence"/>
</dbReference>
<protein>
    <submittedName>
        <fullName evidence="1">Uncharacterized protein</fullName>
    </submittedName>
</protein>
<gene>
    <name evidence="1" type="ORF">AD929_03235</name>
</gene>
<evidence type="ECO:0000313" key="2">
    <source>
        <dbReference type="Proteomes" id="UP000075573"/>
    </source>
</evidence>